<dbReference type="AlphaFoldDB" id="A0A1D1ZGQ5"/>
<organism evidence="8">
    <name type="scientific">Anthurium amnicola</name>
    <dbReference type="NCBI Taxonomy" id="1678845"/>
    <lineage>
        <taxon>Eukaryota</taxon>
        <taxon>Viridiplantae</taxon>
        <taxon>Streptophyta</taxon>
        <taxon>Embryophyta</taxon>
        <taxon>Tracheophyta</taxon>
        <taxon>Spermatophyta</taxon>
        <taxon>Magnoliopsida</taxon>
        <taxon>Liliopsida</taxon>
        <taxon>Araceae</taxon>
        <taxon>Pothoideae</taxon>
        <taxon>Potheae</taxon>
        <taxon>Anthurium</taxon>
    </lineage>
</organism>
<feature type="region of interest" description="Disordered" evidence="6">
    <location>
        <begin position="767"/>
        <end position="802"/>
    </location>
</feature>
<dbReference type="PANTHER" id="PTHR14226:SF30">
    <property type="entry name" value="OS03G0810900 PROTEIN"/>
    <property type="match status" value="1"/>
</dbReference>
<reference evidence="8" key="1">
    <citation type="submission" date="2015-07" db="EMBL/GenBank/DDBJ databases">
        <title>Transcriptome Assembly of Anthurium amnicola.</title>
        <authorList>
            <person name="Suzuki J."/>
        </authorList>
    </citation>
    <scope>NUCLEOTIDE SEQUENCE</scope>
</reference>
<feature type="compositionally biased region" description="Low complexity" evidence="6">
    <location>
        <begin position="786"/>
        <end position="795"/>
    </location>
</feature>
<sequence>MAEVAASLPTNPVARRKLMRSLSCPASTESCTAVGRSVALQMLMSSSMLQLRRQLLLLLSRLRSGVVPAVSMLRPKGAPGTLAVAALLAVVVRRALVARSRAMSGCRRRFWREMMRCAVSYEDWAHAAKMLERETPRSGESGLYDEELVRNKLQELRQRRREGSLREMVFTLRTDLLRNLGNMCNPKLHNGRLQVPKLIRDYIEEVSGQLKLVCESNSEELDLEEKLAFVHETRHAFGRTALLLSGGATLAAFHLGVVKALVDNHLLPRIMAGSSAGSIICAIIASKSRSEIESFFQDNLQTIKFFDRMGGVLAVMRRVARQGAVHEIRQLQRLMMDMTDNMTFQEAYDRTGRVLGITVCSSRKHEPPRCLNYLTSPNVLIWSAVTASCAFPGLFEAQELMAKDRFGNVVPYHLAPLSSEGTGRTTPIPSARRWRDGTLESDLPMMQLKELFNVNHFIVSQANPHIAPWLRVKEIARAYGGDFSGKVANILEMEVKHRFSQLLELGLPLGGFAKLFTQDWEGDVTIVMPATLAQYSKIIVNPSFMDIKMALNQGRRCTWERLSAIKATCAIEFALDESAVLLNHMRRLKSRTERATASAATTPTAPSRPSIHRRIPSWNFVAGENKPNFLEDDILADSGRREVAAAPPSPNVCYTPHCRAEEGAAAKAAEQQADDPVLNSWTRSGGPVMRSTSSKRFAELLQGLDIAAVKASQRASFLEELGDRRGIPLTPNSFVLAEGDLLQPEKVGNGYVLNIVKKVDYILTPKAGDPEERHVPYPDGAADTMESCSSSSGSECGDDDEPLLSCKAAGRSPAEEASLLCHGQ</sequence>
<dbReference type="InterPro" id="IPR050301">
    <property type="entry name" value="NTE"/>
</dbReference>
<evidence type="ECO:0000256" key="4">
    <source>
        <dbReference type="ARBA" id="ARBA00025642"/>
    </source>
</evidence>
<feature type="active site" description="Proton acceptor" evidence="5">
    <location>
        <position position="436"/>
    </location>
</feature>
<feature type="active site" description="Nucleophile" evidence="5">
    <location>
        <position position="275"/>
    </location>
</feature>
<dbReference type="InterPro" id="IPR002641">
    <property type="entry name" value="PNPLA_dom"/>
</dbReference>
<dbReference type="PROSITE" id="PS51635">
    <property type="entry name" value="PNPLA"/>
    <property type="match status" value="1"/>
</dbReference>
<accession>A0A1D1ZGQ5</accession>
<keyword evidence="1 5" id="KW-0378">Hydrolase</keyword>
<name>A0A1D1ZGQ5_9ARAE</name>
<feature type="short sequence motif" description="GXSXG" evidence="5">
    <location>
        <begin position="273"/>
        <end position="277"/>
    </location>
</feature>
<dbReference type="SUPFAM" id="SSF52151">
    <property type="entry name" value="FabD/lysophospholipase-like"/>
    <property type="match status" value="1"/>
</dbReference>
<dbReference type="CDD" id="cd07231">
    <property type="entry name" value="Pat_SDP1-like"/>
    <property type="match status" value="1"/>
</dbReference>
<protein>
    <submittedName>
        <fullName evidence="8">Triacylglycerol lipase SDP1</fullName>
    </submittedName>
</protein>
<dbReference type="Gene3D" id="3.40.1090.10">
    <property type="entry name" value="Cytosolic phospholipase A2 catalytic domain"/>
    <property type="match status" value="1"/>
</dbReference>
<dbReference type="GO" id="GO:0016042">
    <property type="term" value="P:lipid catabolic process"/>
    <property type="evidence" value="ECO:0007669"/>
    <property type="project" value="UniProtKB-UniRule"/>
</dbReference>
<evidence type="ECO:0000256" key="2">
    <source>
        <dbReference type="ARBA" id="ARBA00022963"/>
    </source>
</evidence>
<dbReference type="Pfam" id="PF11815">
    <property type="entry name" value="DUF3336"/>
    <property type="match status" value="1"/>
</dbReference>
<dbReference type="InterPro" id="IPR016035">
    <property type="entry name" value="Acyl_Trfase/lysoPLipase"/>
</dbReference>
<dbReference type="InterPro" id="IPR021771">
    <property type="entry name" value="Triacylglycerol_lipase_N"/>
</dbReference>
<feature type="domain" description="PNPLA" evidence="7">
    <location>
        <begin position="242"/>
        <end position="449"/>
    </location>
</feature>
<evidence type="ECO:0000256" key="6">
    <source>
        <dbReference type="SAM" id="MobiDB-lite"/>
    </source>
</evidence>
<proteinExistence type="predicted"/>
<dbReference type="PANTHER" id="PTHR14226">
    <property type="entry name" value="NEUROPATHY TARGET ESTERASE/SWISS CHEESE D.MELANOGASTER"/>
    <property type="match status" value="1"/>
</dbReference>
<evidence type="ECO:0000256" key="1">
    <source>
        <dbReference type="ARBA" id="ARBA00022801"/>
    </source>
</evidence>
<evidence type="ECO:0000259" key="7">
    <source>
        <dbReference type="PROSITE" id="PS51635"/>
    </source>
</evidence>
<comment type="caution">
    <text evidence="5">Lacks conserved residue(s) required for the propagation of feature annotation.</text>
</comment>
<dbReference type="GO" id="GO:0004806">
    <property type="term" value="F:triacylglycerol lipase activity"/>
    <property type="evidence" value="ECO:0007669"/>
    <property type="project" value="InterPro"/>
</dbReference>
<comment type="function">
    <text evidence="4">Possesses non-specific lipolytic acyl hydrolase (LAH) activity. Hydrolyzes phospholipids as well as galactolipids. May play a role in disease resistance.</text>
</comment>
<dbReference type="EMBL" id="GDJX01001770">
    <property type="protein sequence ID" value="JAT66166.1"/>
    <property type="molecule type" value="Transcribed_RNA"/>
</dbReference>
<keyword evidence="3 5" id="KW-0443">Lipid metabolism</keyword>
<dbReference type="Pfam" id="PF01734">
    <property type="entry name" value="Patatin"/>
    <property type="match status" value="1"/>
</dbReference>
<keyword evidence="2 5" id="KW-0442">Lipid degradation</keyword>
<evidence type="ECO:0000256" key="5">
    <source>
        <dbReference type="PROSITE-ProRule" id="PRU01161"/>
    </source>
</evidence>
<gene>
    <name evidence="8" type="primary">SDP1_1</name>
    <name evidence="8" type="ORF">g.98176</name>
</gene>
<evidence type="ECO:0000313" key="8">
    <source>
        <dbReference type="EMBL" id="JAT66166.1"/>
    </source>
</evidence>
<evidence type="ECO:0000256" key="3">
    <source>
        <dbReference type="ARBA" id="ARBA00023098"/>
    </source>
</evidence>